<keyword evidence="3" id="KW-1185">Reference proteome</keyword>
<gene>
    <name evidence="2" type="ORF">CRG98_032031</name>
</gene>
<organism evidence="2 3">
    <name type="scientific">Punica granatum</name>
    <name type="common">Pomegranate</name>
    <dbReference type="NCBI Taxonomy" id="22663"/>
    <lineage>
        <taxon>Eukaryota</taxon>
        <taxon>Viridiplantae</taxon>
        <taxon>Streptophyta</taxon>
        <taxon>Embryophyta</taxon>
        <taxon>Tracheophyta</taxon>
        <taxon>Spermatophyta</taxon>
        <taxon>Magnoliopsida</taxon>
        <taxon>eudicotyledons</taxon>
        <taxon>Gunneridae</taxon>
        <taxon>Pentapetalae</taxon>
        <taxon>rosids</taxon>
        <taxon>malvids</taxon>
        <taxon>Myrtales</taxon>
        <taxon>Lythraceae</taxon>
        <taxon>Punica</taxon>
    </lineage>
</organism>
<proteinExistence type="predicted"/>
<dbReference type="EMBL" id="PGOL01002486">
    <property type="protein sequence ID" value="PKI47576.1"/>
    <property type="molecule type" value="Genomic_DNA"/>
</dbReference>
<sequence>MGIAAKGEHSCEKNQIKYPAKLSRILRPRQKLGDNVGSTTKEQQHFSVELHRVVVRHSPTQANSLRLSRLETRPGMGSNRRTIRNPKGCSPLTASCLTHAASHILEAPEIVEGCASPPKPTVYPGSFGSIPALNSLFRPILASFGSIPVLFSRHRKSSRDAPHRPNQRCSKEVYPGSFGSIPAINSVFRPILASFGSIPVLISSAISQHVQARRIPDQSPGYYSSPGNRRRTCGHRVMNDRRRAESIRKVEESSQKNLQAKNPENSGVGTMALFITESLKHRKLISLQNPLKLQPIPTPPSSPCQGRNRPKPAKITGKPPGIPIFDLKPPTSHSNRRESRVPWVTRVHAGPLRVPFRPTTLPSRAIPFKGFLTTLSLPREEVVTVRGPISRAPPPFHHFSLTGFFVFILNFFSLFQACPGLGTFGSVHGHLDLPLRSPTNPISHRAVAGASVPTRFPETVAAEPLSGHSTRSSKPSLSTPLPLPRLLSSCIKAR</sequence>
<reference evidence="2 3" key="1">
    <citation type="submission" date="2017-11" db="EMBL/GenBank/DDBJ databases">
        <title>De-novo sequencing of pomegranate (Punica granatum L.) genome.</title>
        <authorList>
            <person name="Akparov Z."/>
            <person name="Amiraslanov A."/>
            <person name="Hajiyeva S."/>
            <person name="Abbasov M."/>
            <person name="Kaur K."/>
            <person name="Hamwieh A."/>
            <person name="Solovyev V."/>
            <person name="Salamov A."/>
            <person name="Braich B."/>
            <person name="Kosarev P."/>
            <person name="Mahmoud A."/>
            <person name="Hajiyev E."/>
            <person name="Babayeva S."/>
            <person name="Izzatullayeva V."/>
            <person name="Mammadov A."/>
            <person name="Mammadov A."/>
            <person name="Sharifova S."/>
            <person name="Ojaghi J."/>
            <person name="Eynullazada K."/>
            <person name="Bayramov B."/>
            <person name="Abdulazimova A."/>
            <person name="Shahmuradov I."/>
        </authorList>
    </citation>
    <scope>NUCLEOTIDE SEQUENCE [LARGE SCALE GENOMIC DNA]</scope>
    <source>
        <strain evidence="3">cv. AG2017</strain>
        <tissue evidence="2">Leaf</tissue>
    </source>
</reference>
<evidence type="ECO:0000313" key="2">
    <source>
        <dbReference type="EMBL" id="PKI47576.1"/>
    </source>
</evidence>
<accession>A0A2I0IW05</accession>
<dbReference type="AlphaFoldDB" id="A0A2I0IW05"/>
<comment type="caution">
    <text evidence="2">The sequence shown here is derived from an EMBL/GenBank/DDBJ whole genome shotgun (WGS) entry which is preliminary data.</text>
</comment>
<feature type="region of interest" description="Disordered" evidence="1">
    <location>
        <begin position="291"/>
        <end position="340"/>
    </location>
</feature>
<feature type="compositionally biased region" description="Basic and acidic residues" evidence="1">
    <location>
        <begin position="241"/>
        <end position="254"/>
    </location>
</feature>
<feature type="region of interest" description="Disordered" evidence="1">
    <location>
        <begin position="462"/>
        <end position="481"/>
    </location>
</feature>
<feature type="compositionally biased region" description="Polar residues" evidence="1">
    <location>
        <begin position="255"/>
        <end position="264"/>
    </location>
</feature>
<name>A0A2I0IW05_PUNGR</name>
<dbReference type="Proteomes" id="UP000233551">
    <property type="component" value="Unassembled WGS sequence"/>
</dbReference>
<evidence type="ECO:0000313" key="3">
    <source>
        <dbReference type="Proteomes" id="UP000233551"/>
    </source>
</evidence>
<feature type="region of interest" description="Disordered" evidence="1">
    <location>
        <begin position="241"/>
        <end position="264"/>
    </location>
</feature>
<feature type="compositionally biased region" description="Low complexity" evidence="1">
    <location>
        <begin position="469"/>
        <end position="481"/>
    </location>
</feature>
<evidence type="ECO:0000256" key="1">
    <source>
        <dbReference type="SAM" id="MobiDB-lite"/>
    </source>
</evidence>
<protein>
    <submittedName>
        <fullName evidence="2">Uncharacterized protein</fullName>
    </submittedName>
</protein>